<evidence type="ECO:0000256" key="5">
    <source>
        <dbReference type="ARBA" id="ARBA00049426"/>
    </source>
</evidence>
<comment type="catalytic activity">
    <reaction evidence="5">
        <text>alpha-D-galactosyl-(1-&gt;3)-1D-myo-inositol + sucrose = raffinose + myo-inositol</text>
        <dbReference type="Rhea" id="RHEA:20161"/>
        <dbReference type="ChEBI" id="CHEBI:16634"/>
        <dbReference type="ChEBI" id="CHEBI:17268"/>
        <dbReference type="ChEBI" id="CHEBI:17505"/>
        <dbReference type="ChEBI" id="CHEBI:17992"/>
        <dbReference type="EC" id="2.4.1.82"/>
    </reaction>
</comment>
<dbReference type="EMBL" id="JAXQNO010000018">
    <property type="protein sequence ID" value="KAK4776608.1"/>
    <property type="molecule type" value="Genomic_DNA"/>
</dbReference>
<dbReference type="PANTHER" id="PTHR31268">
    <property type="match status" value="1"/>
</dbReference>
<reference evidence="6 7" key="1">
    <citation type="journal article" date="2023" name="Hortic Res">
        <title>Pangenome of water caltrop reveals structural variations and asymmetric subgenome divergence after allopolyploidization.</title>
        <authorList>
            <person name="Zhang X."/>
            <person name="Chen Y."/>
            <person name="Wang L."/>
            <person name="Yuan Y."/>
            <person name="Fang M."/>
            <person name="Shi L."/>
            <person name="Lu R."/>
            <person name="Comes H.P."/>
            <person name="Ma Y."/>
            <person name="Chen Y."/>
            <person name="Huang G."/>
            <person name="Zhou Y."/>
            <person name="Zheng Z."/>
            <person name="Qiu Y."/>
        </authorList>
    </citation>
    <scope>NUCLEOTIDE SEQUENCE [LARGE SCALE GENOMIC DNA]</scope>
    <source>
        <strain evidence="6">F231</strain>
    </source>
</reference>
<evidence type="ECO:0000256" key="4">
    <source>
        <dbReference type="ARBA" id="ARBA00025404"/>
    </source>
</evidence>
<gene>
    <name evidence="6" type="ORF">SAY86_005296</name>
</gene>
<dbReference type="Gene3D" id="3.20.20.70">
    <property type="entry name" value="Aldolase class I"/>
    <property type="match status" value="1"/>
</dbReference>
<dbReference type="InterPro" id="IPR008811">
    <property type="entry name" value="Glycosyl_hydrolases_36"/>
</dbReference>
<dbReference type="GO" id="GO:0052692">
    <property type="term" value="F:raffinose alpha-galactosidase activity"/>
    <property type="evidence" value="ECO:0007669"/>
    <property type="project" value="TreeGrafter"/>
</dbReference>
<evidence type="ECO:0000256" key="2">
    <source>
        <dbReference type="ARBA" id="ARBA00012708"/>
    </source>
</evidence>
<dbReference type="GO" id="GO:0047274">
    <property type="term" value="F:galactinol-sucrose galactosyltransferase activity"/>
    <property type="evidence" value="ECO:0007669"/>
    <property type="project" value="UniProtKB-EC"/>
</dbReference>
<accession>A0AAN7KUJ1</accession>
<evidence type="ECO:0000256" key="3">
    <source>
        <dbReference type="ARBA" id="ARBA00023277"/>
    </source>
</evidence>
<dbReference type="AlphaFoldDB" id="A0AAN7KUJ1"/>
<comment type="function">
    <text evidence="4">Transglycosidase operating by a ping-pong reaction mechanism. Involved in the synthesis of raffinose, a major soluble carbohydrate in seeds, roots and tubers.</text>
</comment>
<comment type="caution">
    <text evidence="6">The sequence shown here is derived from an EMBL/GenBank/DDBJ whole genome shotgun (WGS) entry which is preliminary data.</text>
</comment>
<protein>
    <recommendedName>
        <fullName evidence="2">galactinol--sucrose galactosyltransferase</fullName>
        <ecNumber evidence="2">2.4.1.82</ecNumber>
    </recommendedName>
</protein>
<dbReference type="EC" id="2.4.1.82" evidence="2"/>
<evidence type="ECO:0000313" key="7">
    <source>
        <dbReference type="Proteomes" id="UP001346149"/>
    </source>
</evidence>
<dbReference type="PANTHER" id="PTHR31268:SF32">
    <property type="entry name" value="GALACTINOL--SUCROSE GALACTOSYLTRANSFERASE 2-RELATED"/>
    <property type="match status" value="1"/>
</dbReference>
<proteinExistence type="inferred from homology"/>
<sequence length="759" mass="83309">MTVASKISVNGGDLVVHGKTILTGVPDNIVLTPGSSGYGLVTGAFIGASASHSKYLHVFPVGVLKDLPFMCCFRFKLWWMTQRMGTCGKDIPLETQFMLVESKNGNEGGGQDDSPTIYTVFLPLLEGPFRAVLQGNEKNELEICLESGDTAVETNQGVHLVYMHAGINPFEVINQAVKAVEKHLQTFLHREKKKLPDLLDWFGWCTWDAFYTDVTAEGVDEGLKSLSEGGTPPRFLIIDDGWQQIENKAKEDANCSVQGGALFTGRLTGIKENSKFQKNGENDEHVSGLKHVVDEAKQQHHVKFVYVWHALAGYWGGVKPAATGMEHYDSAMAYPIQSPGILGNQPDIATDGLTVNGLGLVHPKKVFNFYNDLHAYLASCGVDGVKVDVQNIIETLGAGHGGRVFLTRSYHQALEASIARNFHDNGCIACMCHNTDGLYSAKQTAVVRASDDFYPRDPASHTIHISSVAYNTLFLGEFMQPDWDMFHSFHRAAEYHGAARAVGGCAIYVSDRPGNHNFDLLKKLVLPDGSVLRAQLPGRPTRDCLFADPARDGTSLLKIWNLNKCTGVVGVFNCQGAGWCKIVKKTCIHDAAPGTLTGSVRASDVDFISKVVGPDWKGETIVYAYRSGEVVRLPRDASIAVTLKVLEYELFHICPLQDIRPNISFAPIGLLDMFNAGGAVEQCEIHKPLDTQPQQDHSTITLKVRGCGRFGAYCSQKPLKCTVRGVDFEFEYDSATGLVTMEVPAPEEEMHRWLLEIQV</sequence>
<comment type="similarity">
    <text evidence="1">Belongs to the glycosyl hydrolases 36 family.</text>
</comment>
<dbReference type="InterPro" id="IPR017853">
    <property type="entry name" value="GH"/>
</dbReference>
<evidence type="ECO:0000313" key="6">
    <source>
        <dbReference type="EMBL" id="KAK4776608.1"/>
    </source>
</evidence>
<dbReference type="InterPro" id="IPR013785">
    <property type="entry name" value="Aldolase_TIM"/>
</dbReference>
<evidence type="ECO:0000256" key="1">
    <source>
        <dbReference type="ARBA" id="ARBA00007240"/>
    </source>
</evidence>
<keyword evidence="7" id="KW-1185">Reference proteome</keyword>
<keyword evidence="3" id="KW-0119">Carbohydrate metabolism</keyword>
<dbReference type="Proteomes" id="UP001346149">
    <property type="component" value="Unassembled WGS sequence"/>
</dbReference>
<organism evidence="6 7">
    <name type="scientific">Trapa natans</name>
    <name type="common">Water chestnut</name>
    <dbReference type="NCBI Taxonomy" id="22666"/>
    <lineage>
        <taxon>Eukaryota</taxon>
        <taxon>Viridiplantae</taxon>
        <taxon>Streptophyta</taxon>
        <taxon>Embryophyta</taxon>
        <taxon>Tracheophyta</taxon>
        <taxon>Spermatophyta</taxon>
        <taxon>Magnoliopsida</taxon>
        <taxon>eudicotyledons</taxon>
        <taxon>Gunneridae</taxon>
        <taxon>Pentapetalae</taxon>
        <taxon>rosids</taxon>
        <taxon>malvids</taxon>
        <taxon>Myrtales</taxon>
        <taxon>Lythraceae</taxon>
        <taxon>Trapa</taxon>
    </lineage>
</organism>
<dbReference type="Pfam" id="PF05691">
    <property type="entry name" value="Raffinose_syn"/>
    <property type="match status" value="1"/>
</dbReference>
<name>A0AAN7KUJ1_TRANT</name>
<dbReference type="SUPFAM" id="SSF51445">
    <property type="entry name" value="(Trans)glycosidases"/>
    <property type="match status" value="1"/>
</dbReference>